<evidence type="ECO:0000256" key="1">
    <source>
        <dbReference type="SAM" id="MobiDB-lite"/>
    </source>
</evidence>
<evidence type="ECO:0000313" key="2">
    <source>
        <dbReference type="EMBL" id="GFZ19313.1"/>
    </source>
</evidence>
<comment type="caution">
    <text evidence="2">The sequence shown here is derived from an EMBL/GenBank/DDBJ whole genome shotgun (WGS) entry which is preliminary data.</text>
</comment>
<accession>A0A7J0H878</accession>
<reference evidence="2 3" key="1">
    <citation type="submission" date="2019-07" db="EMBL/GenBank/DDBJ databases">
        <title>De Novo Assembly of kiwifruit Actinidia rufa.</title>
        <authorList>
            <person name="Sugita-Konishi S."/>
            <person name="Sato K."/>
            <person name="Mori E."/>
            <person name="Abe Y."/>
            <person name="Kisaki G."/>
            <person name="Hamano K."/>
            <person name="Suezawa K."/>
            <person name="Otani M."/>
            <person name="Fukuda T."/>
            <person name="Manabe T."/>
            <person name="Gomi K."/>
            <person name="Tabuchi M."/>
            <person name="Akimitsu K."/>
            <person name="Kataoka I."/>
        </authorList>
    </citation>
    <scope>NUCLEOTIDE SEQUENCE [LARGE SCALE GENOMIC DNA]</scope>
    <source>
        <strain evidence="3">cv. Fuchu</strain>
    </source>
</reference>
<evidence type="ECO:0000313" key="3">
    <source>
        <dbReference type="Proteomes" id="UP000585474"/>
    </source>
</evidence>
<name>A0A7J0H878_9ERIC</name>
<keyword evidence="3" id="KW-1185">Reference proteome</keyword>
<feature type="region of interest" description="Disordered" evidence="1">
    <location>
        <begin position="130"/>
        <end position="151"/>
    </location>
</feature>
<dbReference type="Proteomes" id="UP000585474">
    <property type="component" value="Unassembled WGS sequence"/>
</dbReference>
<dbReference type="OrthoDB" id="1737504at2759"/>
<gene>
    <name evidence="2" type="ORF">Acr_28g0000180</name>
</gene>
<proteinExistence type="predicted"/>
<organism evidence="2 3">
    <name type="scientific">Actinidia rufa</name>
    <dbReference type="NCBI Taxonomy" id="165716"/>
    <lineage>
        <taxon>Eukaryota</taxon>
        <taxon>Viridiplantae</taxon>
        <taxon>Streptophyta</taxon>
        <taxon>Embryophyta</taxon>
        <taxon>Tracheophyta</taxon>
        <taxon>Spermatophyta</taxon>
        <taxon>Magnoliopsida</taxon>
        <taxon>eudicotyledons</taxon>
        <taxon>Gunneridae</taxon>
        <taxon>Pentapetalae</taxon>
        <taxon>asterids</taxon>
        <taxon>Ericales</taxon>
        <taxon>Actinidiaceae</taxon>
        <taxon>Actinidia</taxon>
    </lineage>
</organism>
<protein>
    <submittedName>
        <fullName evidence="2">Uncharacterized protein</fullName>
    </submittedName>
</protein>
<sequence length="159" mass="17679">MVRSSFIDPFEGAITPVITPEARFAFLTSSSNLANISSGGMSVRILELKWFNKLPAGSIKSFYQLFELFVARFVINTKASKGVRSLLTLRVGKNKSLQNYSKRYWENYNEIECSEELVVVSYIARTDPGREAMGRHDAQPSNRSPRPHVSGGDVCLVGG</sequence>
<dbReference type="EMBL" id="BJWL01000028">
    <property type="protein sequence ID" value="GFZ19313.1"/>
    <property type="molecule type" value="Genomic_DNA"/>
</dbReference>
<dbReference type="AlphaFoldDB" id="A0A7J0H878"/>